<organism evidence="8">
    <name type="scientific">freshwater metagenome</name>
    <dbReference type="NCBI Taxonomy" id="449393"/>
    <lineage>
        <taxon>unclassified sequences</taxon>
        <taxon>metagenomes</taxon>
        <taxon>ecological metagenomes</taxon>
    </lineage>
</organism>
<evidence type="ECO:0000256" key="4">
    <source>
        <dbReference type="ARBA" id="ARBA00022989"/>
    </source>
</evidence>
<dbReference type="PANTHER" id="PTHR23513">
    <property type="entry name" value="INTEGRAL MEMBRANE EFFLUX PROTEIN-RELATED"/>
    <property type="match status" value="1"/>
</dbReference>
<dbReference type="InterPro" id="IPR011701">
    <property type="entry name" value="MFS"/>
</dbReference>
<feature type="transmembrane region" description="Helical" evidence="6">
    <location>
        <begin position="222"/>
        <end position="243"/>
    </location>
</feature>
<keyword evidence="2" id="KW-1003">Cell membrane</keyword>
<feature type="transmembrane region" description="Helical" evidence="6">
    <location>
        <begin position="144"/>
        <end position="164"/>
    </location>
</feature>
<evidence type="ECO:0000256" key="6">
    <source>
        <dbReference type="SAM" id="Phobius"/>
    </source>
</evidence>
<reference evidence="8" key="1">
    <citation type="submission" date="2020-05" db="EMBL/GenBank/DDBJ databases">
        <authorList>
            <person name="Chiriac C."/>
            <person name="Salcher M."/>
            <person name="Ghai R."/>
            <person name="Kavagutti S V."/>
        </authorList>
    </citation>
    <scope>NUCLEOTIDE SEQUENCE</scope>
</reference>
<dbReference type="GO" id="GO:0022857">
    <property type="term" value="F:transmembrane transporter activity"/>
    <property type="evidence" value="ECO:0007669"/>
    <property type="project" value="InterPro"/>
</dbReference>
<feature type="transmembrane region" description="Helical" evidence="6">
    <location>
        <begin position="395"/>
        <end position="415"/>
    </location>
</feature>
<feature type="transmembrane region" description="Helical" evidence="6">
    <location>
        <begin position="7"/>
        <end position="30"/>
    </location>
</feature>
<proteinExistence type="predicted"/>
<evidence type="ECO:0000256" key="3">
    <source>
        <dbReference type="ARBA" id="ARBA00022692"/>
    </source>
</evidence>
<evidence type="ECO:0000256" key="5">
    <source>
        <dbReference type="ARBA" id="ARBA00023136"/>
    </source>
</evidence>
<dbReference type="PANTHER" id="PTHR23513:SF11">
    <property type="entry name" value="STAPHYLOFERRIN A TRANSPORTER"/>
    <property type="match status" value="1"/>
</dbReference>
<feature type="transmembrane region" description="Helical" evidence="6">
    <location>
        <begin position="170"/>
        <end position="190"/>
    </location>
</feature>
<protein>
    <submittedName>
        <fullName evidence="8">Unannotated protein</fullName>
    </submittedName>
</protein>
<keyword evidence="5 6" id="KW-0472">Membrane</keyword>
<dbReference type="SUPFAM" id="SSF103473">
    <property type="entry name" value="MFS general substrate transporter"/>
    <property type="match status" value="1"/>
</dbReference>
<dbReference type="GO" id="GO:0005886">
    <property type="term" value="C:plasma membrane"/>
    <property type="evidence" value="ECO:0007669"/>
    <property type="project" value="UniProtKB-SubCell"/>
</dbReference>
<evidence type="ECO:0000256" key="1">
    <source>
        <dbReference type="ARBA" id="ARBA00004651"/>
    </source>
</evidence>
<keyword evidence="3 6" id="KW-0812">Transmembrane</keyword>
<feature type="transmembrane region" description="Helical" evidence="6">
    <location>
        <begin position="103"/>
        <end position="123"/>
    </location>
</feature>
<evidence type="ECO:0000259" key="7">
    <source>
        <dbReference type="PROSITE" id="PS50850"/>
    </source>
</evidence>
<feature type="transmembrane region" description="Helical" evidence="6">
    <location>
        <begin position="255"/>
        <end position="274"/>
    </location>
</feature>
<feature type="domain" description="Major facilitator superfamily (MFS) profile" evidence="7">
    <location>
        <begin position="1"/>
        <end position="419"/>
    </location>
</feature>
<sequence>MAVFRRLLANALVGGVMSSFLWFALAFWTYLETRSVIATSVIGGAYAVASAVFGLLFGTFVDRHRKHTAMVVASAAAAACFTVATAVYAVAPADDVHRLGAPWFWLLVALVLAGSVVGNLRAIALSTSVTLLVAADERDRANGLVGATMGVSFTLTSVFSGLVIGRLGMGWALGLSTVVSVLALAHLLTIRVPEDAPEPAGEHAPAIDVRGALDAIHRVPGLMGLVLFAACNNLLGGVFMSLMDAYGLEMMSVEAWGVLFAVLSVGFIVGGLVVSKRGLGSRPLRVALVCNLVNWVVCSVFTVRTSVVLLAVGMFVWLVLMPVIEAAEQTVLQQVVPFEQQGRVFGFAQTVENAASPVTALAIGPIAQLWVIPFMTDGSGADSIGSWFGTGIDRGIALIFTVAGLVGVVMTLVASGSRWYRSVSRAVADATPEPVPA</sequence>
<dbReference type="CDD" id="cd06173">
    <property type="entry name" value="MFS_MefA_like"/>
    <property type="match status" value="1"/>
</dbReference>
<dbReference type="InterPro" id="IPR020846">
    <property type="entry name" value="MFS_dom"/>
</dbReference>
<evidence type="ECO:0000313" key="8">
    <source>
        <dbReference type="EMBL" id="CAB4550373.1"/>
    </source>
</evidence>
<feature type="transmembrane region" description="Helical" evidence="6">
    <location>
        <begin position="36"/>
        <end position="57"/>
    </location>
</feature>
<keyword evidence="4 6" id="KW-1133">Transmembrane helix</keyword>
<accession>A0A6J6CJQ7</accession>
<dbReference type="InterPro" id="IPR036259">
    <property type="entry name" value="MFS_trans_sf"/>
</dbReference>
<evidence type="ECO:0000256" key="2">
    <source>
        <dbReference type="ARBA" id="ARBA00022475"/>
    </source>
</evidence>
<name>A0A6J6CJQ7_9ZZZZ</name>
<gene>
    <name evidence="8" type="ORF">UFOPK1493_01011</name>
</gene>
<dbReference type="EMBL" id="CAEZSR010000026">
    <property type="protein sequence ID" value="CAB4550373.1"/>
    <property type="molecule type" value="Genomic_DNA"/>
</dbReference>
<dbReference type="PROSITE" id="PS50850">
    <property type="entry name" value="MFS"/>
    <property type="match status" value="1"/>
</dbReference>
<feature type="transmembrane region" description="Helical" evidence="6">
    <location>
        <begin position="69"/>
        <end position="91"/>
    </location>
</feature>
<dbReference type="AlphaFoldDB" id="A0A6J6CJQ7"/>
<comment type="subcellular location">
    <subcellularLocation>
        <location evidence="1">Cell membrane</location>
        <topology evidence="1">Multi-pass membrane protein</topology>
    </subcellularLocation>
</comment>
<feature type="transmembrane region" description="Helical" evidence="6">
    <location>
        <begin position="286"/>
        <end position="319"/>
    </location>
</feature>
<dbReference type="Pfam" id="PF07690">
    <property type="entry name" value="MFS_1"/>
    <property type="match status" value="1"/>
</dbReference>
<dbReference type="Gene3D" id="1.20.1250.20">
    <property type="entry name" value="MFS general substrate transporter like domains"/>
    <property type="match status" value="1"/>
</dbReference>